<comment type="subcellular location">
    <subcellularLocation>
        <location evidence="5">Cell membrane</location>
        <topology evidence="5">Multi-pass membrane protein</topology>
    </subcellularLocation>
    <subcellularLocation>
        <location evidence="1">Membrane</location>
        <topology evidence="1">Multi-pass membrane protein</topology>
    </subcellularLocation>
</comment>
<organism evidence="8 9">
    <name type="scientific">Georgenia muralis</name>
    <dbReference type="NCBI Taxonomy" id="154117"/>
    <lineage>
        <taxon>Bacteria</taxon>
        <taxon>Bacillati</taxon>
        <taxon>Actinomycetota</taxon>
        <taxon>Actinomycetes</taxon>
        <taxon>Micrococcales</taxon>
        <taxon>Bogoriellaceae</taxon>
        <taxon>Georgenia</taxon>
    </lineage>
</organism>
<comment type="similarity">
    <text evidence="5">Belongs to the ABC-2 integral membrane protein family.</text>
</comment>
<evidence type="ECO:0000256" key="5">
    <source>
        <dbReference type="RuleBase" id="RU361157"/>
    </source>
</evidence>
<keyword evidence="9" id="KW-1185">Reference proteome</keyword>
<proteinExistence type="inferred from homology"/>
<dbReference type="InterPro" id="IPR013525">
    <property type="entry name" value="ABC2_TM"/>
</dbReference>
<dbReference type="Proteomes" id="UP000280726">
    <property type="component" value="Unassembled WGS sequence"/>
</dbReference>
<reference evidence="8 9" key="1">
    <citation type="submission" date="2018-11" db="EMBL/GenBank/DDBJ databases">
        <title>Sequencing the genomes of 1000 actinobacteria strains.</title>
        <authorList>
            <person name="Klenk H.-P."/>
        </authorList>
    </citation>
    <scope>NUCLEOTIDE SEQUENCE [LARGE SCALE GENOMIC DNA]</scope>
    <source>
        <strain evidence="8 9">DSM 14418</strain>
    </source>
</reference>
<dbReference type="AlphaFoldDB" id="A0A3N4ZAK2"/>
<evidence type="ECO:0000256" key="3">
    <source>
        <dbReference type="ARBA" id="ARBA00022989"/>
    </source>
</evidence>
<feature type="transmembrane region" description="Helical" evidence="5">
    <location>
        <begin position="24"/>
        <end position="45"/>
    </location>
</feature>
<dbReference type="PANTHER" id="PTHR43229:SF2">
    <property type="entry name" value="NODULATION PROTEIN J"/>
    <property type="match status" value="1"/>
</dbReference>
<feature type="transmembrane region" description="Helical" evidence="5">
    <location>
        <begin position="417"/>
        <end position="442"/>
    </location>
</feature>
<evidence type="ECO:0000256" key="1">
    <source>
        <dbReference type="ARBA" id="ARBA00004141"/>
    </source>
</evidence>
<feature type="transmembrane region" description="Helical" evidence="5">
    <location>
        <begin position="140"/>
        <end position="164"/>
    </location>
</feature>
<feature type="transmembrane region" description="Helical" evidence="5">
    <location>
        <begin position="449"/>
        <end position="472"/>
    </location>
</feature>
<dbReference type="InterPro" id="IPR047817">
    <property type="entry name" value="ABC2_TM_bact-type"/>
</dbReference>
<feature type="transmembrane region" description="Helical" evidence="5">
    <location>
        <begin position="303"/>
        <end position="324"/>
    </location>
</feature>
<dbReference type="RefSeq" id="WP_123919902.1">
    <property type="nucleotide sequence ID" value="NZ_RKRA01000001.1"/>
</dbReference>
<comment type="caution">
    <text evidence="8">The sequence shown here is derived from an EMBL/GenBank/DDBJ whole genome shotgun (WGS) entry which is preliminary data.</text>
</comment>
<dbReference type="EMBL" id="RKRA01000001">
    <property type="protein sequence ID" value="RPF29153.1"/>
    <property type="molecule type" value="Genomic_DNA"/>
</dbReference>
<sequence>MGRDAGILARQVRHELATLLRTPITLILSVAFPLAFFVLLAALLGNETIDVRGGVRLAQFLAPGMASFGVVMASFSFLAVGLAEARATGVLKRQGGTPLPRWALLGGRVGAAVLLGLLACGLVLGTGAAFYGVQILGRTMLAVVVTLAVASLTFSMLGLALALLLPTPQATLAVTNGIVIPLAFVSDIFMVGGQMPAWMESLGWAFPLKHLVALFGDALNPFLAGSGFQLDHLAVLAAWGVAGAALAAWALRPGRPEATARTRRVRARPGDAVPRRAARPSAAALVGGQVAHTHATLWRDASAVFFAVVFPVVLVAVVPTVNGGGDLVMDDGQQLGVFYAATMAVYGAAVTAYVNMPSTLAEDRERGALKRVRGTPLPTWAMLAGRVVGALVVALLTLVLIAVLARVMFAAPLQPGWAVALGTFVLAAVCFAVLGIAVASLVRSAQGAVGVALGTLLPLAFISDIFVVGVAYPPVVDAIGWFFPLRHAARAMTDAVAPGAAGPAWAHLAVLAAWTVTGVVVLALRFRWEPHEAGARPGRRTRGERRRRGERRSRRPRAVAPARADAPT</sequence>
<evidence type="ECO:0000313" key="9">
    <source>
        <dbReference type="Proteomes" id="UP000280726"/>
    </source>
</evidence>
<keyword evidence="3 5" id="KW-1133">Transmembrane helix</keyword>
<dbReference type="OrthoDB" id="9786643at2"/>
<evidence type="ECO:0000256" key="2">
    <source>
        <dbReference type="ARBA" id="ARBA00022692"/>
    </source>
</evidence>
<feature type="transmembrane region" description="Helical" evidence="5">
    <location>
        <begin position="170"/>
        <end position="190"/>
    </location>
</feature>
<accession>A0A3N4ZAK2</accession>
<evidence type="ECO:0000259" key="7">
    <source>
        <dbReference type="PROSITE" id="PS51012"/>
    </source>
</evidence>
<feature type="transmembrane region" description="Helical" evidence="5">
    <location>
        <begin position="57"/>
        <end position="83"/>
    </location>
</feature>
<feature type="compositionally biased region" description="Low complexity" evidence="6">
    <location>
        <begin position="558"/>
        <end position="568"/>
    </location>
</feature>
<protein>
    <recommendedName>
        <fullName evidence="5">Transport permease protein</fullName>
    </recommendedName>
</protein>
<feature type="transmembrane region" description="Helical" evidence="5">
    <location>
        <begin position="336"/>
        <end position="356"/>
    </location>
</feature>
<evidence type="ECO:0000313" key="8">
    <source>
        <dbReference type="EMBL" id="RPF29153.1"/>
    </source>
</evidence>
<keyword evidence="5" id="KW-0813">Transport</keyword>
<dbReference type="Pfam" id="PF01061">
    <property type="entry name" value="ABC2_membrane"/>
    <property type="match status" value="2"/>
</dbReference>
<feature type="transmembrane region" description="Helical" evidence="5">
    <location>
        <begin position="109"/>
        <end position="133"/>
    </location>
</feature>
<keyword evidence="5" id="KW-1003">Cell membrane</keyword>
<dbReference type="PANTHER" id="PTHR43229">
    <property type="entry name" value="NODULATION PROTEIN J"/>
    <property type="match status" value="1"/>
</dbReference>
<gene>
    <name evidence="8" type="ORF">EDD32_3713</name>
</gene>
<keyword evidence="4 5" id="KW-0472">Membrane</keyword>
<keyword evidence="2 5" id="KW-0812">Transmembrane</keyword>
<comment type="caution">
    <text evidence="5">Lacks conserved residue(s) required for the propagation of feature annotation.</text>
</comment>
<feature type="domain" description="ABC transmembrane type-2" evidence="7">
    <location>
        <begin position="24"/>
        <end position="254"/>
    </location>
</feature>
<feature type="compositionally biased region" description="Basic residues" evidence="6">
    <location>
        <begin position="537"/>
        <end position="557"/>
    </location>
</feature>
<feature type="region of interest" description="Disordered" evidence="6">
    <location>
        <begin position="533"/>
        <end position="568"/>
    </location>
</feature>
<name>A0A3N4ZAK2_9MICO</name>
<dbReference type="GO" id="GO:0140359">
    <property type="term" value="F:ABC-type transporter activity"/>
    <property type="evidence" value="ECO:0007669"/>
    <property type="project" value="InterPro"/>
</dbReference>
<dbReference type="InterPro" id="IPR051784">
    <property type="entry name" value="Nod_factor_ABC_transporter"/>
</dbReference>
<evidence type="ECO:0000256" key="4">
    <source>
        <dbReference type="ARBA" id="ARBA00023136"/>
    </source>
</evidence>
<evidence type="ECO:0000256" key="6">
    <source>
        <dbReference type="SAM" id="MobiDB-lite"/>
    </source>
</evidence>
<dbReference type="GO" id="GO:0005886">
    <property type="term" value="C:plasma membrane"/>
    <property type="evidence" value="ECO:0007669"/>
    <property type="project" value="UniProtKB-SubCell"/>
</dbReference>
<feature type="domain" description="ABC transmembrane type-2" evidence="7">
    <location>
        <begin position="302"/>
        <end position="529"/>
    </location>
</feature>
<dbReference type="PROSITE" id="PS51012">
    <property type="entry name" value="ABC_TM2"/>
    <property type="match status" value="2"/>
</dbReference>
<feature type="transmembrane region" description="Helical" evidence="5">
    <location>
        <begin position="232"/>
        <end position="251"/>
    </location>
</feature>
<feature type="transmembrane region" description="Helical" evidence="5">
    <location>
        <begin position="504"/>
        <end position="526"/>
    </location>
</feature>
<feature type="transmembrane region" description="Helical" evidence="5">
    <location>
        <begin position="377"/>
        <end position="405"/>
    </location>
</feature>